<accession>A0ABD6X6B3</accession>
<comment type="caution">
    <text evidence="1">The sequence shown here is derived from an EMBL/GenBank/DDBJ whole genome shotgun (WGS) entry which is preliminary data.</text>
</comment>
<gene>
    <name evidence="1" type="ORF">CTM90_05890</name>
</gene>
<evidence type="ECO:0000313" key="1">
    <source>
        <dbReference type="EMBL" id="PSU18027.1"/>
    </source>
</evidence>
<protein>
    <submittedName>
        <fullName evidence="1">Uncharacterized protein</fullName>
    </submittedName>
</protein>
<proteinExistence type="predicted"/>
<organism evidence="1 2">
    <name type="scientific">Photobacterium damselae</name>
    <dbReference type="NCBI Taxonomy" id="38293"/>
    <lineage>
        <taxon>Bacteria</taxon>
        <taxon>Pseudomonadati</taxon>
        <taxon>Pseudomonadota</taxon>
        <taxon>Gammaproteobacteria</taxon>
        <taxon>Vibrionales</taxon>
        <taxon>Vibrionaceae</taxon>
        <taxon>Photobacterium</taxon>
    </lineage>
</organism>
<evidence type="ECO:0000313" key="2">
    <source>
        <dbReference type="Proteomes" id="UP000241404"/>
    </source>
</evidence>
<dbReference type="Proteomes" id="UP000241404">
    <property type="component" value="Unassembled WGS sequence"/>
</dbReference>
<sequence length="70" mass="7851">MKALLFGLVLNQGVLTVPSYDFGDMTTRFQIDYAVCHAAATNEVTKIVHADSSDTDMTLVDWLAYHRCIR</sequence>
<name>A0ABD6X6B3_PHODM</name>
<dbReference type="AlphaFoldDB" id="A0ABD6X6B3"/>
<dbReference type="RefSeq" id="WP_065170183.1">
    <property type="nucleotide sequence ID" value="NZ_LZFH01000001.1"/>
</dbReference>
<reference evidence="1 2" key="1">
    <citation type="submission" date="2018-03" db="EMBL/GenBank/DDBJ databases">
        <title>Whole genome sequencing of Histamine producing bacteria.</title>
        <authorList>
            <person name="Butler K."/>
        </authorList>
    </citation>
    <scope>NUCLEOTIDE SEQUENCE [LARGE SCALE GENOMIC DNA]</scope>
    <source>
        <strain evidence="1 2">BT-6</strain>
    </source>
</reference>
<dbReference type="EMBL" id="PYMM01000002">
    <property type="protein sequence ID" value="PSU18027.1"/>
    <property type="molecule type" value="Genomic_DNA"/>
</dbReference>